<comment type="caution">
    <text evidence="2">The sequence shown here is derived from an EMBL/GenBank/DDBJ whole genome shotgun (WGS) entry which is preliminary data.</text>
</comment>
<dbReference type="EMBL" id="BOMG01000102">
    <property type="protein sequence ID" value="GID59886.1"/>
    <property type="molecule type" value="Genomic_DNA"/>
</dbReference>
<dbReference type="Proteomes" id="UP000612282">
    <property type="component" value="Unassembled WGS sequence"/>
</dbReference>
<reference evidence="2 3" key="1">
    <citation type="submission" date="2021-01" db="EMBL/GenBank/DDBJ databases">
        <title>Whole genome shotgun sequence of Actinoplanes couchii NBRC 106145.</title>
        <authorList>
            <person name="Komaki H."/>
            <person name="Tamura T."/>
        </authorList>
    </citation>
    <scope>NUCLEOTIDE SEQUENCE [LARGE SCALE GENOMIC DNA]</scope>
    <source>
        <strain evidence="2 3">NBRC 106145</strain>
    </source>
</reference>
<feature type="domain" description="Aminoglycoside phosphotransferase" evidence="1">
    <location>
        <begin position="148"/>
        <end position="211"/>
    </location>
</feature>
<proteinExistence type="predicted"/>
<evidence type="ECO:0000313" key="3">
    <source>
        <dbReference type="Proteomes" id="UP000612282"/>
    </source>
</evidence>
<dbReference type="RefSeq" id="WP_203806375.1">
    <property type="nucleotide sequence ID" value="NZ_BAAAQE010000005.1"/>
</dbReference>
<dbReference type="InterPro" id="IPR002575">
    <property type="entry name" value="Aminoglycoside_PTrfase"/>
</dbReference>
<keyword evidence="3" id="KW-1185">Reference proteome</keyword>
<evidence type="ECO:0000313" key="2">
    <source>
        <dbReference type="EMBL" id="GID59886.1"/>
    </source>
</evidence>
<accession>A0ABQ3XN05</accession>
<dbReference type="InterPro" id="IPR011009">
    <property type="entry name" value="Kinase-like_dom_sf"/>
</dbReference>
<name>A0ABQ3XN05_9ACTN</name>
<protein>
    <recommendedName>
        <fullName evidence="1">Aminoglycoside phosphotransferase domain-containing protein</fullName>
    </recommendedName>
</protein>
<dbReference type="Pfam" id="PF01636">
    <property type="entry name" value="APH"/>
    <property type="match status" value="1"/>
</dbReference>
<gene>
    <name evidence="2" type="ORF">Aco03nite_082900</name>
</gene>
<sequence>MRTDWTALPEAVMKEVADRTDGSHAIPAAAGDHAEIAATVTGANGKLFIKAASTDFGVQSLRFELGVSEAVSGSHSPAVEWHFEVAGWLVVGFEHCAGPHADLSQGSSDLDLLGEALVALGDTPAPDAPLFTPQGRLGFEHPAMVGDALVHSDLGPANLIVRSDGLRIVDWAMAVKAAPWVELAMLVPWLISAGNTPAQAEEWLAQFRAWGTTDPKVLDDFAARNADKWAAKAWKNPAPWVSDLADWNGHWAVHRLTR</sequence>
<dbReference type="SUPFAM" id="SSF56112">
    <property type="entry name" value="Protein kinase-like (PK-like)"/>
    <property type="match status" value="1"/>
</dbReference>
<organism evidence="2 3">
    <name type="scientific">Actinoplanes couchii</name>
    <dbReference type="NCBI Taxonomy" id="403638"/>
    <lineage>
        <taxon>Bacteria</taxon>
        <taxon>Bacillati</taxon>
        <taxon>Actinomycetota</taxon>
        <taxon>Actinomycetes</taxon>
        <taxon>Micromonosporales</taxon>
        <taxon>Micromonosporaceae</taxon>
        <taxon>Actinoplanes</taxon>
    </lineage>
</organism>
<evidence type="ECO:0000259" key="1">
    <source>
        <dbReference type="Pfam" id="PF01636"/>
    </source>
</evidence>
<dbReference type="Gene3D" id="3.90.1200.10">
    <property type="match status" value="1"/>
</dbReference>